<dbReference type="RefSeq" id="WP_344335858.1">
    <property type="nucleotide sequence ID" value="NZ_BAAAKJ010000186.1"/>
</dbReference>
<dbReference type="SUPFAM" id="SSF48024">
    <property type="entry name" value="N-terminal domain of DnaB helicase"/>
    <property type="match status" value="1"/>
</dbReference>
<evidence type="ECO:0000256" key="1">
    <source>
        <dbReference type="ARBA" id="ARBA00022705"/>
    </source>
</evidence>
<accession>A0ABN1Y5Q0</accession>
<evidence type="ECO:0000256" key="2">
    <source>
        <dbReference type="ARBA" id="ARBA00023125"/>
    </source>
</evidence>
<name>A0ABN1Y5Q0_9ACTN</name>
<reference evidence="5 6" key="1">
    <citation type="journal article" date="2019" name="Int. J. Syst. Evol. Microbiol.">
        <title>The Global Catalogue of Microorganisms (GCM) 10K type strain sequencing project: providing services to taxonomists for standard genome sequencing and annotation.</title>
        <authorList>
            <consortium name="The Broad Institute Genomics Platform"/>
            <consortium name="The Broad Institute Genome Sequencing Center for Infectious Disease"/>
            <person name="Wu L."/>
            <person name="Ma J."/>
        </authorList>
    </citation>
    <scope>NUCLEOTIDE SEQUENCE [LARGE SCALE GENOMIC DNA]</scope>
    <source>
        <strain evidence="5 6">JCM 12393</strain>
    </source>
</reference>
<dbReference type="InterPro" id="IPR025048">
    <property type="entry name" value="DUF3987"/>
</dbReference>
<organism evidence="5 6">
    <name type="scientific">Kitasatospora putterlickiae</name>
    <dbReference type="NCBI Taxonomy" id="221725"/>
    <lineage>
        <taxon>Bacteria</taxon>
        <taxon>Bacillati</taxon>
        <taxon>Actinomycetota</taxon>
        <taxon>Actinomycetes</taxon>
        <taxon>Kitasatosporales</taxon>
        <taxon>Streptomycetaceae</taxon>
        <taxon>Kitasatospora</taxon>
    </lineage>
</organism>
<keyword evidence="6" id="KW-1185">Reference proteome</keyword>
<keyword evidence="2" id="KW-0238">DNA-binding</keyword>
<feature type="domain" description="DNA helicase DnaB-like N-terminal" evidence="4">
    <location>
        <begin position="21"/>
        <end position="118"/>
    </location>
</feature>
<dbReference type="Proteomes" id="UP001499863">
    <property type="component" value="Unassembled WGS sequence"/>
</dbReference>
<evidence type="ECO:0000256" key="3">
    <source>
        <dbReference type="SAM" id="Coils"/>
    </source>
</evidence>
<comment type="caution">
    <text evidence="5">The sequence shown here is derived from an EMBL/GenBank/DDBJ whole genome shotgun (WGS) entry which is preliminary data.</text>
</comment>
<sequence length="660" mass="70960">MSAESAHPNVIPFRPEPAEIKAAEQAVIGAALLDPVQIPALAAQLGDPGAFYHPAHETIWRAITRMAGGERPVDPLLLTGVLRAQGDLGRVGGPGYLHACIEATPTAANGDYYAEVVRVAAERRRINTATSRLAHMAGDGGADLDDVRAAALAALADLATGESWLDPVPLGSHGTLPTFPVHALPAWVGAYVEAVAEFTQTPPDMAATMGLAALSTAAGGRVGVEIRPGWREQSNLYLVCAMPPASRKSDVFASMTAPVYRVEDELRADARARIIEAETAKETALAEVDALMARARKNPDLDRAHLVAEISGARMLADEIVVPPSPRLTLSGDITPETVTHQLGVHRCLAALSPEGDLFDSIVGRYSSKPNLGVFLQAHKGERLQADRITREQPTVDKPALTIGVTPQPAVLQELGAAPGARDRGLLARFLYSLPPSNLGYRKIRTTPIPEQVAAAYDLRLTALLHTLTALDEPVTVTMTEAADLAVEKLQEKFEVQLRPDEPLAHIKDWAGKLVGHIARIAVLLHLADHVTNDWRAPLQAATVERAAEIAEYYTAHTLAVFDLIAADPATEDAHALLQWLRRPKKDGTHRTHLKAHDAVASSRRFKKVADVEPALALLEQHGWLRTDQHAPTGQRGRPQAVTFRVHPAANTPMDGTETQ</sequence>
<dbReference type="EMBL" id="BAAAKJ010000186">
    <property type="protein sequence ID" value="GAA1397046.1"/>
    <property type="molecule type" value="Genomic_DNA"/>
</dbReference>
<dbReference type="Pfam" id="PF13148">
    <property type="entry name" value="DUF3987"/>
    <property type="match status" value="1"/>
</dbReference>
<protein>
    <recommendedName>
        <fullName evidence="4">DNA helicase DnaB-like N-terminal domain-containing protein</fullName>
    </recommendedName>
</protein>
<keyword evidence="1" id="KW-0235">DNA replication</keyword>
<feature type="coiled-coil region" evidence="3">
    <location>
        <begin position="267"/>
        <end position="294"/>
    </location>
</feature>
<dbReference type="PANTHER" id="PTHR30153">
    <property type="entry name" value="REPLICATIVE DNA HELICASE DNAB"/>
    <property type="match status" value="1"/>
</dbReference>
<dbReference type="Gene3D" id="1.10.860.10">
    <property type="entry name" value="DNAb Helicase, Chain A"/>
    <property type="match status" value="1"/>
</dbReference>
<dbReference type="InterPro" id="IPR036185">
    <property type="entry name" value="DNA_heli_DnaB-like_N_sf"/>
</dbReference>
<dbReference type="InterPro" id="IPR016136">
    <property type="entry name" value="DNA_helicase_N/primase_C"/>
</dbReference>
<dbReference type="PANTHER" id="PTHR30153:SF2">
    <property type="entry name" value="REPLICATIVE DNA HELICASE"/>
    <property type="match status" value="1"/>
</dbReference>
<evidence type="ECO:0000259" key="4">
    <source>
        <dbReference type="Pfam" id="PF00772"/>
    </source>
</evidence>
<gene>
    <name evidence="5" type="ORF">GCM10009639_33910</name>
</gene>
<evidence type="ECO:0000313" key="5">
    <source>
        <dbReference type="EMBL" id="GAA1397046.1"/>
    </source>
</evidence>
<dbReference type="Pfam" id="PF00772">
    <property type="entry name" value="DnaB"/>
    <property type="match status" value="1"/>
</dbReference>
<proteinExistence type="predicted"/>
<evidence type="ECO:0000313" key="6">
    <source>
        <dbReference type="Proteomes" id="UP001499863"/>
    </source>
</evidence>
<keyword evidence="3" id="KW-0175">Coiled coil</keyword>
<dbReference type="InterPro" id="IPR007693">
    <property type="entry name" value="DNA_helicase_DnaB-like_N"/>
</dbReference>